<reference evidence="1" key="1">
    <citation type="submission" date="2021-05" db="EMBL/GenBank/DDBJ databases">
        <authorList>
            <person name="Pan Q."/>
            <person name="Jouanno E."/>
            <person name="Zahm M."/>
            <person name="Klopp C."/>
            <person name="Cabau C."/>
            <person name="Louis A."/>
            <person name="Berthelot C."/>
            <person name="Parey E."/>
            <person name="Roest Crollius H."/>
            <person name="Montfort J."/>
            <person name="Robinson-Rechavi M."/>
            <person name="Bouchez O."/>
            <person name="Lampietro C."/>
            <person name="Lopez Roques C."/>
            <person name="Donnadieu C."/>
            <person name="Postlethwait J."/>
            <person name="Bobe J."/>
            <person name="Dillon D."/>
            <person name="Chandos A."/>
            <person name="von Hippel F."/>
            <person name="Guiguen Y."/>
        </authorList>
    </citation>
    <scope>NUCLEOTIDE SEQUENCE</scope>
    <source>
        <strain evidence="1">YG-Jan2019</strain>
    </source>
</reference>
<proteinExistence type="predicted"/>
<keyword evidence="2" id="KW-1185">Reference proteome</keyword>
<evidence type="ECO:0000313" key="1">
    <source>
        <dbReference type="EMBL" id="KAJ8009353.1"/>
    </source>
</evidence>
<evidence type="ECO:0000313" key="2">
    <source>
        <dbReference type="Proteomes" id="UP001157502"/>
    </source>
</evidence>
<dbReference type="Proteomes" id="UP001157502">
    <property type="component" value="Chromosome 7"/>
</dbReference>
<comment type="caution">
    <text evidence="1">The sequence shown here is derived from an EMBL/GenBank/DDBJ whole genome shotgun (WGS) entry which is preliminary data.</text>
</comment>
<protein>
    <submittedName>
        <fullName evidence="1">Uncharacterized protein</fullName>
    </submittedName>
</protein>
<name>A0ACC2H1C5_DALPE</name>
<gene>
    <name evidence="1" type="ORF">DPEC_G00088010</name>
</gene>
<sequence length="96" mass="10922">MAVRFKLGRFSPNDKLDRVLRKIGGRSTLHRVEVEQELGWTKPRHPSLDVSSNRAPADCFESSHLDGQLIRTEQFRTIRTLVAARVGEAIRLLCPI</sequence>
<accession>A0ACC2H1C5</accession>
<dbReference type="EMBL" id="CM055734">
    <property type="protein sequence ID" value="KAJ8009353.1"/>
    <property type="molecule type" value="Genomic_DNA"/>
</dbReference>
<organism evidence="1 2">
    <name type="scientific">Dallia pectoralis</name>
    <name type="common">Alaska blackfish</name>
    <dbReference type="NCBI Taxonomy" id="75939"/>
    <lineage>
        <taxon>Eukaryota</taxon>
        <taxon>Metazoa</taxon>
        <taxon>Chordata</taxon>
        <taxon>Craniata</taxon>
        <taxon>Vertebrata</taxon>
        <taxon>Euteleostomi</taxon>
        <taxon>Actinopterygii</taxon>
        <taxon>Neopterygii</taxon>
        <taxon>Teleostei</taxon>
        <taxon>Protacanthopterygii</taxon>
        <taxon>Esociformes</taxon>
        <taxon>Umbridae</taxon>
        <taxon>Dallia</taxon>
    </lineage>
</organism>